<dbReference type="AlphaFoldDB" id="A0A2C9LAW9"/>
<evidence type="ECO:0000259" key="1">
    <source>
        <dbReference type="PROSITE" id="PS51220"/>
    </source>
</evidence>
<dbReference type="PANTHER" id="PTHR13802:SF59">
    <property type="entry name" value="SUSHI DOMAIN-CONTAINING PROTEIN 2"/>
    <property type="match status" value="1"/>
</dbReference>
<dbReference type="KEGG" id="bgt:106051936"/>
<dbReference type="Pfam" id="PF06119">
    <property type="entry name" value="NIDO"/>
    <property type="match status" value="2"/>
</dbReference>
<organism evidence="2 3">
    <name type="scientific">Biomphalaria glabrata</name>
    <name type="common">Bloodfluke planorb</name>
    <name type="synonym">Freshwater snail</name>
    <dbReference type="NCBI Taxonomy" id="6526"/>
    <lineage>
        <taxon>Eukaryota</taxon>
        <taxon>Metazoa</taxon>
        <taxon>Spiralia</taxon>
        <taxon>Lophotrochozoa</taxon>
        <taxon>Mollusca</taxon>
        <taxon>Gastropoda</taxon>
        <taxon>Heterobranchia</taxon>
        <taxon>Euthyneura</taxon>
        <taxon>Panpulmonata</taxon>
        <taxon>Hygrophila</taxon>
        <taxon>Lymnaeoidea</taxon>
        <taxon>Planorbidae</taxon>
        <taxon>Biomphalaria</taxon>
    </lineage>
</organism>
<dbReference type="SMART" id="SM00539">
    <property type="entry name" value="NIDO"/>
    <property type="match status" value="1"/>
</dbReference>
<evidence type="ECO:0000313" key="2">
    <source>
        <dbReference type="EnsemblMetazoa" id="BGLB028982-PA"/>
    </source>
</evidence>
<sequence>MKCLLDLDSFVFLQVNNNGVISFFQELSIYKPAKFPLSDETPIIAAYWADVDISKSNGTVYYRETKDPVALTNKNTFQAVLVLDVTGRLSFVILNYAKIEWTTGANSRGNSTSGLGGEPAQVWKAGFNAGNKVNYYEIDGANTDAVINLTQTSNTGIPGKWIFRIDSLEIENSCSHSGSGQVFFKPNFGSMLGGSIINVDGPCLNSTSTVHGRLESGAELCCYNFEDNAYCIFPKPSA</sequence>
<dbReference type="VEuPathDB" id="VectorBase:BGLAX_037976"/>
<reference evidence="2" key="1">
    <citation type="submission" date="2020-05" db="UniProtKB">
        <authorList>
            <consortium name="EnsemblMetazoa"/>
        </authorList>
    </citation>
    <scope>IDENTIFICATION</scope>
    <source>
        <strain evidence="2">BB02</strain>
    </source>
</reference>
<evidence type="ECO:0000313" key="3">
    <source>
        <dbReference type="Proteomes" id="UP000076420"/>
    </source>
</evidence>
<dbReference type="EnsemblMetazoa" id="BGLB028982-RA">
    <property type="protein sequence ID" value="BGLB028982-PA"/>
    <property type="gene ID" value="BGLB028982"/>
</dbReference>
<dbReference type="PROSITE" id="PS51220">
    <property type="entry name" value="NIDO"/>
    <property type="match status" value="1"/>
</dbReference>
<proteinExistence type="predicted"/>
<dbReference type="Proteomes" id="UP000076420">
    <property type="component" value="Unassembled WGS sequence"/>
</dbReference>
<gene>
    <name evidence="2" type="primary">106051936</name>
</gene>
<dbReference type="VEuPathDB" id="VectorBase:BGLB028982"/>
<protein>
    <recommendedName>
        <fullName evidence="1">NIDO domain-containing protein</fullName>
    </recommendedName>
</protein>
<dbReference type="PANTHER" id="PTHR13802">
    <property type="entry name" value="MUCIN 4-RELATED"/>
    <property type="match status" value="1"/>
</dbReference>
<dbReference type="GO" id="GO:0007160">
    <property type="term" value="P:cell-matrix adhesion"/>
    <property type="evidence" value="ECO:0007669"/>
    <property type="project" value="InterPro"/>
</dbReference>
<feature type="domain" description="NIDO" evidence="1">
    <location>
        <begin position="46"/>
        <end position="168"/>
    </location>
</feature>
<name>A0A2C9LAW9_BIOGL</name>
<dbReference type="STRING" id="6526.A0A2C9LAW9"/>
<accession>A0A2C9LAW9</accession>
<dbReference type="InterPro" id="IPR003886">
    <property type="entry name" value="NIDO_dom"/>
</dbReference>
<dbReference type="InterPro" id="IPR051495">
    <property type="entry name" value="Epithelial_Barrier/Signaling"/>
</dbReference>